<comment type="function">
    <text evidence="11">The beta subunit is responsible for the synthesis of L-tryptophan from indole and L-serine.</text>
</comment>
<dbReference type="KEGG" id="pef:A7E78_07325"/>
<keyword evidence="8 11" id="KW-0057">Aromatic amino acid biosynthesis</keyword>
<feature type="modified residue" description="N6-(pyridoxal phosphate)lysine" evidence="11">
    <location>
        <position position="90"/>
    </location>
</feature>
<dbReference type="PANTHER" id="PTHR48077">
    <property type="entry name" value="TRYPTOPHAN SYNTHASE-RELATED"/>
    <property type="match status" value="1"/>
</dbReference>
<dbReference type="InterPro" id="IPR006653">
    <property type="entry name" value="Trp_synth_b_CS"/>
</dbReference>
<dbReference type="FunFam" id="3.40.50.1100:FF:000001">
    <property type="entry name" value="Tryptophan synthase beta chain"/>
    <property type="match status" value="1"/>
</dbReference>
<evidence type="ECO:0000256" key="1">
    <source>
        <dbReference type="ARBA" id="ARBA00001933"/>
    </source>
</evidence>
<dbReference type="UniPathway" id="UPA00035">
    <property type="reaction ID" value="UER00044"/>
</dbReference>
<evidence type="ECO:0000313" key="14">
    <source>
        <dbReference type="Proteomes" id="UP000182517"/>
    </source>
</evidence>
<dbReference type="STRING" id="1842532.A7E78_07325"/>
<evidence type="ECO:0000259" key="12">
    <source>
        <dbReference type="Pfam" id="PF00291"/>
    </source>
</evidence>
<keyword evidence="6 11" id="KW-0822">Tryptophan biosynthesis</keyword>
<keyword evidence="5 11" id="KW-0028">Amino-acid biosynthesis</keyword>
<dbReference type="EC" id="4.2.1.20" evidence="11"/>
<dbReference type="CDD" id="cd06446">
    <property type="entry name" value="Trp-synth_B"/>
    <property type="match status" value="1"/>
</dbReference>
<dbReference type="Gene3D" id="3.40.50.1100">
    <property type="match status" value="2"/>
</dbReference>
<evidence type="ECO:0000256" key="8">
    <source>
        <dbReference type="ARBA" id="ARBA00023141"/>
    </source>
</evidence>
<feature type="domain" description="Tryptophan synthase beta chain-like PALP" evidence="12">
    <location>
        <begin position="56"/>
        <end position="380"/>
    </location>
</feature>
<dbReference type="NCBIfam" id="TIGR00263">
    <property type="entry name" value="trpB"/>
    <property type="match status" value="1"/>
</dbReference>
<comment type="pathway">
    <text evidence="2 11">Amino-acid biosynthesis; L-tryptophan biosynthesis; L-tryptophan from chorismate: step 5/5.</text>
</comment>
<dbReference type="Pfam" id="PF00291">
    <property type="entry name" value="PALP"/>
    <property type="match status" value="1"/>
</dbReference>
<dbReference type="PANTHER" id="PTHR48077:SF3">
    <property type="entry name" value="TRYPTOPHAN SYNTHASE"/>
    <property type="match status" value="1"/>
</dbReference>
<dbReference type="OrthoDB" id="9766131at2"/>
<dbReference type="AlphaFoldDB" id="A0A1L3GP47"/>
<dbReference type="InterPro" id="IPR006654">
    <property type="entry name" value="Trp_synth_beta"/>
</dbReference>
<evidence type="ECO:0000256" key="11">
    <source>
        <dbReference type="HAMAP-Rule" id="MF_00133"/>
    </source>
</evidence>
<comment type="catalytic activity">
    <reaction evidence="10 11">
        <text>(1S,2R)-1-C-(indol-3-yl)glycerol 3-phosphate + L-serine = D-glyceraldehyde 3-phosphate + L-tryptophan + H2O</text>
        <dbReference type="Rhea" id="RHEA:10532"/>
        <dbReference type="ChEBI" id="CHEBI:15377"/>
        <dbReference type="ChEBI" id="CHEBI:33384"/>
        <dbReference type="ChEBI" id="CHEBI:57912"/>
        <dbReference type="ChEBI" id="CHEBI:58866"/>
        <dbReference type="ChEBI" id="CHEBI:59776"/>
        <dbReference type="EC" id="4.2.1.20"/>
    </reaction>
</comment>
<dbReference type="InterPro" id="IPR023026">
    <property type="entry name" value="Trp_synth_beta/beta-like"/>
</dbReference>
<gene>
    <name evidence="11" type="primary">trpB</name>
    <name evidence="13" type="ORF">A7E78_07325</name>
</gene>
<dbReference type="SUPFAM" id="SSF53686">
    <property type="entry name" value="Tryptophan synthase beta subunit-like PLP-dependent enzymes"/>
    <property type="match status" value="1"/>
</dbReference>
<keyword evidence="7 11" id="KW-0663">Pyridoxal phosphate</keyword>
<dbReference type="GO" id="GO:0004834">
    <property type="term" value="F:tryptophan synthase activity"/>
    <property type="evidence" value="ECO:0007669"/>
    <property type="project" value="UniProtKB-UniRule"/>
</dbReference>
<keyword evidence="14" id="KW-1185">Reference proteome</keyword>
<dbReference type="HAMAP" id="MF_00133">
    <property type="entry name" value="Trp_synth_beta"/>
    <property type="match status" value="1"/>
</dbReference>
<evidence type="ECO:0000256" key="7">
    <source>
        <dbReference type="ARBA" id="ARBA00022898"/>
    </source>
</evidence>
<evidence type="ECO:0000256" key="6">
    <source>
        <dbReference type="ARBA" id="ARBA00022822"/>
    </source>
</evidence>
<dbReference type="PIRSF" id="PIRSF001413">
    <property type="entry name" value="Trp_syn_beta"/>
    <property type="match status" value="1"/>
</dbReference>
<reference evidence="13 14" key="1">
    <citation type="journal article" date="2017" name="Genome Announc.">
        <title>Complete Genome Sequences of Two Acetylene-Fermenting Pelobacter acetylenicus Strains.</title>
        <authorList>
            <person name="Sutton J.M."/>
            <person name="Baesman S.M."/>
            <person name="Fierst J.L."/>
            <person name="Poret-Peterson A.T."/>
            <person name="Oremland R.S."/>
            <person name="Dunlap D.S."/>
            <person name="Akob D.M."/>
        </authorList>
    </citation>
    <scope>NUCLEOTIDE SEQUENCE [LARGE SCALE GENOMIC DNA]</scope>
    <source>
        <strain evidence="13 14">SFB93</strain>
    </source>
</reference>
<dbReference type="Proteomes" id="UP000182517">
    <property type="component" value="Chromosome"/>
</dbReference>
<comment type="cofactor">
    <cofactor evidence="1 11">
        <name>pyridoxal 5'-phosphate</name>
        <dbReference type="ChEBI" id="CHEBI:597326"/>
    </cofactor>
</comment>
<keyword evidence="9 11" id="KW-0456">Lyase</keyword>
<evidence type="ECO:0000256" key="3">
    <source>
        <dbReference type="ARBA" id="ARBA00009982"/>
    </source>
</evidence>
<evidence type="ECO:0000256" key="10">
    <source>
        <dbReference type="ARBA" id="ARBA00049047"/>
    </source>
</evidence>
<dbReference type="InterPro" id="IPR036052">
    <property type="entry name" value="TrpB-like_PALP_sf"/>
</dbReference>
<dbReference type="GO" id="GO:0005737">
    <property type="term" value="C:cytoplasm"/>
    <property type="evidence" value="ECO:0007669"/>
    <property type="project" value="TreeGrafter"/>
</dbReference>
<dbReference type="FunFam" id="3.40.50.1100:FF:000004">
    <property type="entry name" value="Tryptophan synthase beta chain"/>
    <property type="match status" value="1"/>
</dbReference>
<evidence type="ECO:0000256" key="5">
    <source>
        <dbReference type="ARBA" id="ARBA00022605"/>
    </source>
</evidence>
<protein>
    <recommendedName>
        <fullName evidence="11">Tryptophan synthase beta chain</fullName>
        <ecNumber evidence="11">4.2.1.20</ecNumber>
    </recommendedName>
</protein>
<organism evidence="13 14">
    <name type="scientific">Syntrophotalea acetylenivorans</name>
    <dbReference type="NCBI Taxonomy" id="1842532"/>
    <lineage>
        <taxon>Bacteria</taxon>
        <taxon>Pseudomonadati</taxon>
        <taxon>Thermodesulfobacteriota</taxon>
        <taxon>Desulfuromonadia</taxon>
        <taxon>Desulfuromonadales</taxon>
        <taxon>Syntrophotaleaceae</taxon>
        <taxon>Syntrophotalea</taxon>
    </lineage>
</organism>
<evidence type="ECO:0000256" key="9">
    <source>
        <dbReference type="ARBA" id="ARBA00023239"/>
    </source>
</evidence>
<dbReference type="EMBL" id="CP015519">
    <property type="protein sequence ID" value="APG27665.1"/>
    <property type="molecule type" value="Genomic_DNA"/>
</dbReference>
<name>A0A1L3GP47_9BACT</name>
<proteinExistence type="inferred from homology"/>
<accession>A0A1L3GP47</accession>
<sequence length="398" mass="43328">MYPYPDANGHFGPFGGRYVAETLMPSLEELDQAYREAQNDPTFQEEFEYYLRQYVGRPSPLYYARRLSDHLGGARIYLKREDLNHTGAHKVNNTVGQALLARRMGKKRVIAETGAGQHGVATATVAALFGMECEVFMGTEDIRRQSLNVFRMKLLGAKVTGVTSGTATLKDAMNEAIRHWVTRVRDTFYVIGTVAGPHPYPAMVRDFQSVIGREARSQILQAEGRLPDYAVACIGGGSNAMGLFHPFIGDESVRLLGVEAAGLGVDSGKHAASIGAGRVGVLHGNKTYLLQDEQGQIEHAHSISAGLDYPGVGPEHSHLHDIGRAEYQSVTDDEALEAFQTLTKLEGIIPALESAHAIAQVMKLAPTLRQDQLVVVCLSGRGDKDIHTVAEAMGVEFN</sequence>
<comment type="subunit">
    <text evidence="4 11">Tetramer of two alpha and two beta chains.</text>
</comment>
<dbReference type="RefSeq" id="WP_072283630.1">
    <property type="nucleotide sequence ID" value="NZ_CP015519.1"/>
</dbReference>
<dbReference type="InterPro" id="IPR001926">
    <property type="entry name" value="TrpB-like_PALP"/>
</dbReference>
<evidence type="ECO:0000256" key="2">
    <source>
        <dbReference type="ARBA" id="ARBA00004733"/>
    </source>
</evidence>
<evidence type="ECO:0000256" key="4">
    <source>
        <dbReference type="ARBA" id="ARBA00011270"/>
    </source>
</evidence>
<comment type="similarity">
    <text evidence="3 11">Belongs to the TrpB family.</text>
</comment>
<dbReference type="PROSITE" id="PS00168">
    <property type="entry name" value="TRP_SYNTHASE_BETA"/>
    <property type="match status" value="1"/>
</dbReference>
<evidence type="ECO:0000313" key="13">
    <source>
        <dbReference type="EMBL" id="APG27665.1"/>
    </source>
</evidence>